<protein>
    <submittedName>
        <fullName evidence="1">Uncharacterized protein</fullName>
    </submittedName>
</protein>
<accession>A0ABV0SNK0</accession>
<proteinExistence type="predicted"/>
<name>A0ABV0SNK0_9TELE</name>
<organism evidence="1 2">
    <name type="scientific">Ilyodon furcidens</name>
    <name type="common">goldbreast splitfin</name>
    <dbReference type="NCBI Taxonomy" id="33524"/>
    <lineage>
        <taxon>Eukaryota</taxon>
        <taxon>Metazoa</taxon>
        <taxon>Chordata</taxon>
        <taxon>Craniata</taxon>
        <taxon>Vertebrata</taxon>
        <taxon>Euteleostomi</taxon>
        <taxon>Actinopterygii</taxon>
        <taxon>Neopterygii</taxon>
        <taxon>Teleostei</taxon>
        <taxon>Neoteleostei</taxon>
        <taxon>Acanthomorphata</taxon>
        <taxon>Ovalentaria</taxon>
        <taxon>Atherinomorphae</taxon>
        <taxon>Cyprinodontiformes</taxon>
        <taxon>Goodeidae</taxon>
        <taxon>Ilyodon</taxon>
    </lineage>
</organism>
<reference evidence="1 2" key="1">
    <citation type="submission" date="2021-06" db="EMBL/GenBank/DDBJ databases">
        <authorList>
            <person name="Palmer J.M."/>
        </authorList>
    </citation>
    <scope>NUCLEOTIDE SEQUENCE [LARGE SCALE GENOMIC DNA]</scope>
    <source>
        <strain evidence="2">if_2019</strain>
        <tissue evidence="1">Muscle</tissue>
    </source>
</reference>
<comment type="caution">
    <text evidence="1">The sequence shown here is derived from an EMBL/GenBank/DDBJ whole genome shotgun (WGS) entry which is preliminary data.</text>
</comment>
<dbReference type="Proteomes" id="UP001482620">
    <property type="component" value="Unassembled WGS sequence"/>
</dbReference>
<dbReference type="EMBL" id="JAHRIQ010002529">
    <property type="protein sequence ID" value="MEQ2222129.1"/>
    <property type="molecule type" value="Genomic_DNA"/>
</dbReference>
<keyword evidence="2" id="KW-1185">Reference proteome</keyword>
<evidence type="ECO:0000313" key="2">
    <source>
        <dbReference type="Proteomes" id="UP001482620"/>
    </source>
</evidence>
<gene>
    <name evidence="1" type="ORF">ILYODFUR_022739</name>
</gene>
<evidence type="ECO:0000313" key="1">
    <source>
        <dbReference type="EMBL" id="MEQ2222129.1"/>
    </source>
</evidence>
<sequence length="113" mass="12599">MVFNIFKQKKNRVHFSSLSLSLTVESCFAANCCYKSFGEKFTHSFLQHSSSSARLDGQQQVSCLVTNSKLDLGLEFDLAILTQEYVLIPLAVILGSLSCWKVNLIPSLIFCSL</sequence>